<proteinExistence type="predicted"/>
<reference evidence="2" key="1">
    <citation type="journal article" date="2019" name="Int. J. Syst. Evol. Microbiol.">
        <title>The Global Catalogue of Microorganisms (GCM) 10K type strain sequencing project: providing services to taxonomists for standard genome sequencing and annotation.</title>
        <authorList>
            <consortium name="The Broad Institute Genomics Platform"/>
            <consortium name="The Broad Institute Genome Sequencing Center for Infectious Disease"/>
            <person name="Wu L."/>
            <person name="Ma J."/>
        </authorList>
    </citation>
    <scope>NUCLEOTIDE SEQUENCE [LARGE SCALE GENOMIC DNA]</scope>
    <source>
        <strain evidence="2">CGMCC 1.12371</strain>
    </source>
</reference>
<protein>
    <submittedName>
        <fullName evidence="1">Helix-turn-helix transcriptional regulator</fullName>
    </submittedName>
</protein>
<dbReference type="Proteomes" id="UP001596501">
    <property type="component" value="Unassembled WGS sequence"/>
</dbReference>
<name>A0ABW2QMZ2_9BURK</name>
<comment type="caution">
    <text evidence="1">The sequence shown here is derived from an EMBL/GenBank/DDBJ whole genome shotgun (WGS) entry which is preliminary data.</text>
</comment>
<dbReference type="EMBL" id="JBHTCA010000004">
    <property type="protein sequence ID" value="MFC7408750.1"/>
    <property type="molecule type" value="Genomic_DNA"/>
</dbReference>
<accession>A0ABW2QMZ2</accession>
<dbReference type="RefSeq" id="WP_382221497.1">
    <property type="nucleotide sequence ID" value="NZ_JBHTCA010000004.1"/>
</dbReference>
<keyword evidence="2" id="KW-1185">Reference proteome</keyword>
<gene>
    <name evidence="1" type="ORF">ACFQPB_07745</name>
</gene>
<organism evidence="1 2">
    <name type="scientific">Hydrogenophaga atypica</name>
    <dbReference type="NCBI Taxonomy" id="249409"/>
    <lineage>
        <taxon>Bacteria</taxon>
        <taxon>Pseudomonadati</taxon>
        <taxon>Pseudomonadota</taxon>
        <taxon>Betaproteobacteria</taxon>
        <taxon>Burkholderiales</taxon>
        <taxon>Comamonadaceae</taxon>
        <taxon>Hydrogenophaga</taxon>
    </lineage>
</organism>
<evidence type="ECO:0000313" key="2">
    <source>
        <dbReference type="Proteomes" id="UP001596501"/>
    </source>
</evidence>
<sequence length="74" mass="8574">MSEAAIEKELRSLRETVATLVRMFGPRLTREQVCLRLGVSRPTLAKRLELGQYPRPGKDGKWLLSEILEWEARH</sequence>
<evidence type="ECO:0000313" key="1">
    <source>
        <dbReference type="EMBL" id="MFC7408750.1"/>
    </source>
</evidence>